<feature type="region of interest" description="Disordered" evidence="3">
    <location>
        <begin position="311"/>
        <end position="355"/>
    </location>
</feature>
<protein>
    <recommendedName>
        <fullName evidence="4">SH3 domain-containing protein</fullName>
    </recommendedName>
</protein>
<dbReference type="OrthoDB" id="196165at2759"/>
<dbReference type="PANTHER" id="PTHR47775:SF1">
    <property type="entry name" value="BUD SITE SELECTION PROTEIN 14"/>
    <property type="match status" value="1"/>
</dbReference>
<dbReference type="Proteomes" id="UP000605846">
    <property type="component" value="Unassembled WGS sequence"/>
</dbReference>
<organism evidence="5 6">
    <name type="scientific">Apophysomyces ossiformis</name>
    <dbReference type="NCBI Taxonomy" id="679940"/>
    <lineage>
        <taxon>Eukaryota</taxon>
        <taxon>Fungi</taxon>
        <taxon>Fungi incertae sedis</taxon>
        <taxon>Mucoromycota</taxon>
        <taxon>Mucoromycotina</taxon>
        <taxon>Mucoromycetes</taxon>
        <taxon>Mucorales</taxon>
        <taxon>Mucorineae</taxon>
        <taxon>Mucoraceae</taxon>
        <taxon>Apophysomyces</taxon>
    </lineage>
</organism>
<gene>
    <name evidence="5" type="ORF">EC973_009486</name>
</gene>
<dbReference type="EMBL" id="JABAYA010000093">
    <property type="protein sequence ID" value="KAF7725608.1"/>
    <property type="molecule type" value="Genomic_DNA"/>
</dbReference>
<evidence type="ECO:0000313" key="6">
    <source>
        <dbReference type="Proteomes" id="UP000605846"/>
    </source>
</evidence>
<dbReference type="InterPro" id="IPR001452">
    <property type="entry name" value="SH3_domain"/>
</dbReference>
<dbReference type="AlphaFoldDB" id="A0A8H7ESY1"/>
<feature type="compositionally biased region" description="Basic and acidic residues" evidence="3">
    <location>
        <begin position="853"/>
        <end position="868"/>
    </location>
</feature>
<evidence type="ECO:0000256" key="2">
    <source>
        <dbReference type="PROSITE-ProRule" id="PRU00192"/>
    </source>
</evidence>
<feature type="compositionally biased region" description="Polar residues" evidence="3">
    <location>
        <begin position="815"/>
        <end position="839"/>
    </location>
</feature>
<comment type="caution">
    <text evidence="5">The sequence shown here is derived from an EMBL/GenBank/DDBJ whole genome shotgun (WGS) entry which is preliminary data.</text>
</comment>
<feature type="compositionally biased region" description="Polar residues" evidence="3">
    <location>
        <begin position="325"/>
        <end position="338"/>
    </location>
</feature>
<feature type="compositionally biased region" description="Polar residues" evidence="3">
    <location>
        <begin position="702"/>
        <end position="722"/>
    </location>
</feature>
<name>A0A8H7ESY1_9FUNG</name>
<dbReference type="InterPro" id="IPR000159">
    <property type="entry name" value="RA_dom"/>
</dbReference>
<dbReference type="SMART" id="SM00326">
    <property type="entry name" value="SH3"/>
    <property type="match status" value="1"/>
</dbReference>
<dbReference type="GO" id="GO:0051286">
    <property type="term" value="C:cell tip"/>
    <property type="evidence" value="ECO:0007669"/>
    <property type="project" value="TreeGrafter"/>
</dbReference>
<dbReference type="Gene3D" id="2.30.30.40">
    <property type="entry name" value="SH3 Domains"/>
    <property type="match status" value="1"/>
</dbReference>
<dbReference type="Pfam" id="PF00788">
    <property type="entry name" value="RA"/>
    <property type="match status" value="1"/>
</dbReference>
<feature type="compositionally biased region" description="Polar residues" evidence="3">
    <location>
        <begin position="1"/>
        <end position="19"/>
    </location>
</feature>
<reference evidence="5" key="1">
    <citation type="submission" date="2020-01" db="EMBL/GenBank/DDBJ databases">
        <title>Genome Sequencing of Three Apophysomyces-Like Fungal Strains Confirms a Novel Fungal Genus in the Mucoromycota with divergent Burkholderia-like Endosymbiotic Bacteria.</title>
        <authorList>
            <person name="Stajich J.E."/>
            <person name="Macias A.M."/>
            <person name="Carter-House D."/>
            <person name="Lovett B."/>
            <person name="Kasson L.R."/>
            <person name="Berry K."/>
            <person name="Grigoriev I."/>
            <person name="Chang Y."/>
            <person name="Spatafora J."/>
            <person name="Kasson M.T."/>
        </authorList>
    </citation>
    <scope>NUCLEOTIDE SEQUENCE</scope>
    <source>
        <strain evidence="5">NRRL A-21654</strain>
    </source>
</reference>
<dbReference type="GO" id="GO:0007165">
    <property type="term" value="P:signal transduction"/>
    <property type="evidence" value="ECO:0007669"/>
    <property type="project" value="InterPro"/>
</dbReference>
<feature type="compositionally biased region" description="Acidic residues" evidence="3">
    <location>
        <begin position="24"/>
        <end position="35"/>
    </location>
</feature>
<feature type="region of interest" description="Disordered" evidence="3">
    <location>
        <begin position="534"/>
        <end position="868"/>
    </location>
</feature>
<dbReference type="GO" id="GO:0030950">
    <property type="term" value="P:establishment or maintenance of actin cytoskeleton polarity"/>
    <property type="evidence" value="ECO:0007669"/>
    <property type="project" value="TreeGrafter"/>
</dbReference>
<feature type="region of interest" description="Disordered" evidence="3">
    <location>
        <begin position="1"/>
        <end position="48"/>
    </location>
</feature>
<feature type="compositionally biased region" description="Low complexity" evidence="3">
    <location>
        <begin position="746"/>
        <end position="765"/>
    </location>
</feature>
<feature type="domain" description="SH3" evidence="4">
    <location>
        <begin position="54"/>
        <end position="115"/>
    </location>
</feature>
<dbReference type="PROSITE" id="PS50002">
    <property type="entry name" value="SH3"/>
    <property type="match status" value="1"/>
</dbReference>
<dbReference type="InterPro" id="IPR036028">
    <property type="entry name" value="SH3-like_dom_sf"/>
</dbReference>
<feature type="compositionally biased region" description="Polar residues" evidence="3">
    <location>
        <begin position="660"/>
        <end position="669"/>
    </location>
</feature>
<dbReference type="Pfam" id="PF00018">
    <property type="entry name" value="SH3_1"/>
    <property type="match status" value="1"/>
</dbReference>
<feature type="region of interest" description="Disordered" evidence="3">
    <location>
        <begin position="891"/>
        <end position="989"/>
    </location>
</feature>
<proteinExistence type="predicted"/>
<sequence>MSLSISTSWHGQEQRQSWHNLDEITPEEDEDEGMTIEDGSSSISSSPSIPDENINFSLVYALHTFTATVEGQASVVKGDALILMEDTNIYWWLVEVLETREIGYIPAENIETPYERLARLNKHRNVEITSPASGNHIEQAPVRAKNRRNVTIAQDAELEHVYHYEVESDEESITEESEMDIIPMYEDETTTQYPIEDNFAKEVHPSDVRETCSGTACHDPSGRSLDLRVFAGNIGKGPLFHSFNVSMCTTAEELLREAISRFEIQDFSADDTEGTIEYYLAVHGTDGEDCVLAPQDKPLSIFKTLTTPLTTPMPSVTHLPRPAQSGPQQAASIGSAQRPSVAGRRPRSSSFSSYEKTSYEEDSVIRFYLHRRIKRAHEREGLVYIKVMLYPDAGASSSTATASVPDPAAAVHTSPFTPSFIRNKKKKVPRTTEIDRMDKIIPVRQDLQVGAVINIALQKFHVPDAEAYNYHTGESPSGRSCIPYRLSVRAGDGKETDLQPNDLMSMVLQQQQQQMSQVPVTSELLFIVRRADTEPKRSGQLTSSTALTATKAGPEPRRPSLTPTLTMQERRPSILDILMDSPRPDDRRPSLPVSVSSDRRPSSTRSISTAEETRLAPFTSTHLATGSRRSSVVLLSSNNNSSTSLDDRLNSDSGIEGSVKGSNQGTDSPRSNKKDTSLKQQLKRLMGWGKPKKSTPSSSESFYDQNSLQQNELSTASSSNPSLHRGLDTQSNVSLSSPAPPPSPLQPLIKSTPASAIASESSLSEKPTSGSIDLTEPAVDESKENEDSTSSTSPSSSSSSSIATADPAVDENPQETESPAKTVDQSSTEASSKILISSSHPDDDCLDPSTSPLREEACQKTPVRESHDYSDGFADLALLITQGVNFLESRESSKWDDEGGYQFHPWNRDQKKKAVQSPKVEDSNAAPVHPIEPISPTAATKPFPSESQHLPSQPLPPMAVPGQNSILLKENNDEQPSKPSQKHSLDDEELQRIVSAHILF</sequence>
<keyword evidence="6" id="KW-1185">Reference proteome</keyword>
<dbReference type="InterPro" id="IPR029071">
    <property type="entry name" value="Ubiquitin-like_domsf"/>
</dbReference>
<evidence type="ECO:0000256" key="3">
    <source>
        <dbReference type="SAM" id="MobiDB-lite"/>
    </source>
</evidence>
<dbReference type="GO" id="GO:0008104">
    <property type="term" value="P:intracellular protein localization"/>
    <property type="evidence" value="ECO:0007669"/>
    <property type="project" value="TreeGrafter"/>
</dbReference>
<evidence type="ECO:0000259" key="4">
    <source>
        <dbReference type="PROSITE" id="PS50002"/>
    </source>
</evidence>
<feature type="compositionally biased region" description="Low complexity" evidence="3">
    <location>
        <begin position="788"/>
        <end position="801"/>
    </location>
</feature>
<dbReference type="GO" id="GO:0015630">
    <property type="term" value="C:microtubule cytoskeleton"/>
    <property type="evidence" value="ECO:0007669"/>
    <property type="project" value="TreeGrafter"/>
</dbReference>
<dbReference type="SUPFAM" id="SSF50044">
    <property type="entry name" value="SH3-domain"/>
    <property type="match status" value="1"/>
</dbReference>
<evidence type="ECO:0000313" key="5">
    <source>
        <dbReference type="EMBL" id="KAF7725608.1"/>
    </source>
</evidence>
<dbReference type="InterPro" id="IPR053039">
    <property type="entry name" value="Polarity_Bud-Selection_Reg"/>
</dbReference>
<dbReference type="PANTHER" id="PTHR47775">
    <property type="entry name" value="BUD SITE SELECTION PROTEIN 14"/>
    <property type="match status" value="1"/>
</dbReference>
<feature type="compositionally biased region" description="Low complexity" evidence="3">
    <location>
        <begin position="627"/>
        <end position="644"/>
    </location>
</feature>
<accession>A0A8H7ESY1</accession>
<dbReference type="SUPFAM" id="SSF54236">
    <property type="entry name" value="Ubiquitin-like"/>
    <property type="match status" value="1"/>
</dbReference>
<keyword evidence="1 2" id="KW-0728">SH3 domain</keyword>
<evidence type="ECO:0000256" key="1">
    <source>
        <dbReference type="ARBA" id="ARBA00022443"/>
    </source>
</evidence>
<feature type="compositionally biased region" description="Low complexity" evidence="3">
    <location>
        <begin position="541"/>
        <end position="550"/>
    </location>
</feature>